<keyword evidence="1" id="KW-0175">Coiled coil</keyword>
<dbReference type="InterPro" id="IPR011990">
    <property type="entry name" value="TPR-like_helical_dom_sf"/>
</dbReference>
<dbReference type="Gene3D" id="1.25.40.10">
    <property type="entry name" value="Tetratricopeptide repeat domain"/>
    <property type="match status" value="1"/>
</dbReference>
<feature type="coiled-coil region" evidence="1">
    <location>
        <begin position="377"/>
        <end position="404"/>
    </location>
</feature>
<evidence type="ECO:0008006" key="5">
    <source>
        <dbReference type="Google" id="ProtNLM"/>
    </source>
</evidence>
<dbReference type="RefSeq" id="WP_111371541.1">
    <property type="nucleotide sequence ID" value="NZ_CP029480.1"/>
</dbReference>
<dbReference type="KEGG" id="als:DJ013_09295"/>
<keyword evidence="4" id="KW-1185">Reference proteome</keyword>
<evidence type="ECO:0000313" key="3">
    <source>
        <dbReference type="EMBL" id="AWV98355.1"/>
    </source>
</evidence>
<gene>
    <name evidence="3" type="ORF">DJ013_09295</name>
</gene>
<dbReference type="SUPFAM" id="SSF48452">
    <property type="entry name" value="TPR-like"/>
    <property type="match status" value="1"/>
</dbReference>
<keyword evidence="2" id="KW-0732">Signal</keyword>
<name>A0A2Z4GBB6_9BACT</name>
<sequence length="410" mass="47824">MKILFRLLVLLSLPVLQASAQIYDVFEKEKERPARLLTDRAIQIETTAAIDYMYNFNFYESEREFKWLLVKYPHHPIGFFLVGLNYWWRLVPDTGVKKYDEVIHGYMDKSINLASDLLKEDKGNNEAAFFLAASYAFKGRLYAERENWVKAAWAGKQALKYVELSRGDDSINPELIFGDGLYNFYSKWIAENYKSLKPLLTFFKKGDKNLGITQLENVSRNAFYTRMEARYFLVQIYAMEGQHEKARQLSNQMHALYPNNSFFHRYAARSSFVLGRMREAETYAKELLDNIATNKYGYTANEGRYGAYILGYVNQNYNKDIGAAKFYYQKCTEFAQSNDSEESGYYLGSLLALGDFAMDEGDFLTAARKYKLIIDTKQKKSASYKTAKERIKTLKKKITEAKKKRRLRNR</sequence>
<feature type="chain" id="PRO_5016258675" description="Tol-pal system protein YbgF" evidence="2">
    <location>
        <begin position="21"/>
        <end position="410"/>
    </location>
</feature>
<organism evidence="3 4">
    <name type="scientific">Arcticibacterium luteifluviistationis</name>
    <dbReference type="NCBI Taxonomy" id="1784714"/>
    <lineage>
        <taxon>Bacteria</taxon>
        <taxon>Pseudomonadati</taxon>
        <taxon>Bacteroidota</taxon>
        <taxon>Cytophagia</taxon>
        <taxon>Cytophagales</taxon>
        <taxon>Leadbetterellaceae</taxon>
        <taxon>Arcticibacterium</taxon>
    </lineage>
</organism>
<accession>A0A2Z4GBB6</accession>
<dbReference type="AlphaFoldDB" id="A0A2Z4GBB6"/>
<proteinExistence type="predicted"/>
<evidence type="ECO:0000256" key="2">
    <source>
        <dbReference type="SAM" id="SignalP"/>
    </source>
</evidence>
<dbReference type="OrthoDB" id="9813254at2"/>
<feature type="signal peptide" evidence="2">
    <location>
        <begin position="1"/>
        <end position="20"/>
    </location>
</feature>
<protein>
    <recommendedName>
        <fullName evidence="5">Tol-pal system protein YbgF</fullName>
    </recommendedName>
</protein>
<evidence type="ECO:0000313" key="4">
    <source>
        <dbReference type="Proteomes" id="UP000249873"/>
    </source>
</evidence>
<reference evidence="3 4" key="1">
    <citation type="submission" date="2018-05" db="EMBL/GenBank/DDBJ databases">
        <title>Complete genome sequence of Arcticibacterium luteifluviistationis SM1504T, a cytophagaceae bacterium isolated from Arctic surface seawater.</title>
        <authorList>
            <person name="Li Y."/>
            <person name="Qin Q.-L."/>
        </authorList>
    </citation>
    <scope>NUCLEOTIDE SEQUENCE [LARGE SCALE GENOMIC DNA]</scope>
    <source>
        <strain evidence="3 4">SM1504</strain>
    </source>
</reference>
<evidence type="ECO:0000256" key="1">
    <source>
        <dbReference type="SAM" id="Coils"/>
    </source>
</evidence>
<dbReference type="Proteomes" id="UP000249873">
    <property type="component" value="Chromosome"/>
</dbReference>
<dbReference type="EMBL" id="CP029480">
    <property type="protein sequence ID" value="AWV98355.1"/>
    <property type="molecule type" value="Genomic_DNA"/>
</dbReference>